<organism evidence="3 4">
    <name type="scientific">Bondarzewia mesenterica</name>
    <dbReference type="NCBI Taxonomy" id="1095465"/>
    <lineage>
        <taxon>Eukaryota</taxon>
        <taxon>Fungi</taxon>
        <taxon>Dikarya</taxon>
        <taxon>Basidiomycota</taxon>
        <taxon>Agaricomycotina</taxon>
        <taxon>Agaricomycetes</taxon>
        <taxon>Russulales</taxon>
        <taxon>Bondarzewiaceae</taxon>
        <taxon>Bondarzewia</taxon>
    </lineage>
</organism>
<dbReference type="InterPro" id="IPR013103">
    <property type="entry name" value="RVT_2"/>
</dbReference>
<feature type="domain" description="Reverse transcriptase Ty1/copia-type" evidence="2">
    <location>
        <begin position="165"/>
        <end position="332"/>
    </location>
</feature>
<dbReference type="AlphaFoldDB" id="A0A4S4L4A0"/>
<evidence type="ECO:0000313" key="3">
    <source>
        <dbReference type="EMBL" id="THH06246.1"/>
    </source>
</evidence>
<keyword evidence="4" id="KW-1185">Reference proteome</keyword>
<reference evidence="3 4" key="1">
    <citation type="submission" date="2019-02" db="EMBL/GenBank/DDBJ databases">
        <title>Genome sequencing of the rare red list fungi Bondarzewia mesenterica.</title>
        <authorList>
            <person name="Buettner E."/>
            <person name="Kellner H."/>
        </authorList>
    </citation>
    <scope>NUCLEOTIDE SEQUENCE [LARGE SCALE GENOMIC DNA]</scope>
    <source>
        <strain evidence="3 4">DSM 108281</strain>
    </source>
</reference>
<evidence type="ECO:0000256" key="1">
    <source>
        <dbReference type="SAM" id="MobiDB-lite"/>
    </source>
</evidence>
<feature type="compositionally biased region" description="Basic and acidic residues" evidence="1">
    <location>
        <begin position="124"/>
        <end position="135"/>
    </location>
</feature>
<feature type="region of interest" description="Disordered" evidence="1">
    <location>
        <begin position="66"/>
        <end position="135"/>
    </location>
</feature>
<dbReference type="OrthoDB" id="3344688at2759"/>
<feature type="compositionally biased region" description="Basic and acidic residues" evidence="1">
    <location>
        <begin position="103"/>
        <end position="115"/>
    </location>
</feature>
<gene>
    <name evidence="3" type="ORF">EW146_g9670</name>
</gene>
<sequence length="333" mass="36831">MVSVERNVYFVLPSECLEGEHVDLDLPGEMVSMPSHATSMPISAQPTSKPETPHLTPPVPAILPPPASTPASIPELTRSQQIRKPSTYVHALQASEDIEEEEPGKAEGAEGRDEGGVLGEDSGDERAEVEDTLRVSDEEEGCVEYALAVEMGEAKGLEPRSLAEACLVVQGFSQIPGVNYFDTYALVAKLTSVHTVLAIANRNDMELHQVDIKRAYLNGDLTPAEVIYMRHPPGYAPIGSARKVLRLKHMLYGLKQSGWRWYQKLTSIFVDFMGFAQCQVDQAVFHKHKDMELMIVIIHVDDCMIAAMQISLIDDFKACLREHIEVTDLGKLH</sequence>
<protein>
    <recommendedName>
        <fullName evidence="2">Reverse transcriptase Ty1/copia-type domain-containing protein</fullName>
    </recommendedName>
</protein>
<name>A0A4S4L4A0_9AGAM</name>
<comment type="caution">
    <text evidence="3">The sequence shown here is derived from an EMBL/GenBank/DDBJ whole genome shotgun (WGS) entry which is preliminary data.</text>
</comment>
<accession>A0A4S4L4A0</accession>
<evidence type="ECO:0000313" key="4">
    <source>
        <dbReference type="Proteomes" id="UP000310158"/>
    </source>
</evidence>
<evidence type="ECO:0000259" key="2">
    <source>
        <dbReference type="Pfam" id="PF07727"/>
    </source>
</evidence>
<dbReference type="Proteomes" id="UP000310158">
    <property type="component" value="Unassembled WGS sequence"/>
</dbReference>
<dbReference type="Pfam" id="PF07727">
    <property type="entry name" value="RVT_2"/>
    <property type="match status" value="1"/>
</dbReference>
<proteinExistence type="predicted"/>
<dbReference type="EMBL" id="SGPL01000900">
    <property type="protein sequence ID" value="THH06246.1"/>
    <property type="molecule type" value="Genomic_DNA"/>
</dbReference>